<feature type="domain" description="N-acetyltransferase" evidence="1">
    <location>
        <begin position="8"/>
        <end position="141"/>
    </location>
</feature>
<dbReference type="EC" id="2.3.-.-" evidence="2"/>
<dbReference type="InterPro" id="IPR053144">
    <property type="entry name" value="Acetyltransferase_Butenolide"/>
</dbReference>
<dbReference type="Pfam" id="PF13508">
    <property type="entry name" value="Acetyltransf_7"/>
    <property type="match status" value="1"/>
</dbReference>
<dbReference type="PANTHER" id="PTHR43233">
    <property type="entry name" value="FAMILY N-ACETYLTRANSFERASE, PUTATIVE (AFU_ORTHOLOGUE AFUA_6G03350)-RELATED"/>
    <property type="match status" value="1"/>
</dbReference>
<dbReference type="PANTHER" id="PTHR43233:SF1">
    <property type="entry name" value="FAMILY N-ACETYLTRANSFERASE, PUTATIVE (AFU_ORTHOLOGUE AFUA_6G03350)-RELATED"/>
    <property type="match status" value="1"/>
</dbReference>
<keyword evidence="2" id="KW-0808">Transferase</keyword>
<proteinExistence type="predicted"/>
<organism evidence="2 3">
    <name type="scientific">Paenibacillus mendelii</name>
    <dbReference type="NCBI Taxonomy" id="206163"/>
    <lineage>
        <taxon>Bacteria</taxon>
        <taxon>Bacillati</taxon>
        <taxon>Bacillota</taxon>
        <taxon>Bacilli</taxon>
        <taxon>Bacillales</taxon>
        <taxon>Paenibacillaceae</taxon>
        <taxon>Paenibacillus</taxon>
    </lineage>
</organism>
<dbReference type="RefSeq" id="WP_204819947.1">
    <property type="nucleotide sequence ID" value="NZ_JANHOF010000006.1"/>
</dbReference>
<keyword evidence="2" id="KW-0012">Acyltransferase</keyword>
<dbReference type="Gene3D" id="3.40.630.30">
    <property type="match status" value="1"/>
</dbReference>
<evidence type="ECO:0000313" key="2">
    <source>
        <dbReference type="EMBL" id="MFC0391400.1"/>
    </source>
</evidence>
<name>A0ABV6J697_9BACL</name>
<dbReference type="GO" id="GO:0016746">
    <property type="term" value="F:acyltransferase activity"/>
    <property type="evidence" value="ECO:0007669"/>
    <property type="project" value="UniProtKB-KW"/>
</dbReference>
<dbReference type="EMBL" id="JBHLVF010000011">
    <property type="protein sequence ID" value="MFC0391400.1"/>
    <property type="molecule type" value="Genomic_DNA"/>
</dbReference>
<dbReference type="CDD" id="cd04301">
    <property type="entry name" value="NAT_SF"/>
    <property type="match status" value="1"/>
</dbReference>
<evidence type="ECO:0000259" key="1">
    <source>
        <dbReference type="PROSITE" id="PS51186"/>
    </source>
</evidence>
<dbReference type="SUPFAM" id="SSF55729">
    <property type="entry name" value="Acyl-CoA N-acyltransferases (Nat)"/>
    <property type="match status" value="1"/>
</dbReference>
<keyword evidence="3" id="KW-1185">Reference proteome</keyword>
<protein>
    <submittedName>
        <fullName evidence="2">GNAT family N-acetyltransferase</fullName>
        <ecNumber evidence="2">2.3.-.-</ecNumber>
    </submittedName>
</protein>
<evidence type="ECO:0000313" key="3">
    <source>
        <dbReference type="Proteomes" id="UP001589818"/>
    </source>
</evidence>
<accession>A0ABV6J697</accession>
<dbReference type="Proteomes" id="UP001589818">
    <property type="component" value="Unassembled WGS sequence"/>
</dbReference>
<dbReference type="InterPro" id="IPR016181">
    <property type="entry name" value="Acyl_CoA_acyltransferase"/>
</dbReference>
<dbReference type="InterPro" id="IPR000182">
    <property type="entry name" value="GNAT_dom"/>
</dbReference>
<dbReference type="PROSITE" id="PS51186">
    <property type="entry name" value="GNAT"/>
    <property type="match status" value="1"/>
</dbReference>
<sequence>MEVTYKNYVISDDKARIDVQTVIDYLARSYWAQDRPVETIKKSIENSACYGVYNGEQMIGFARIITDGATMYYLCDVFVLEAYRQQGISKKLMETITNAPQFEWMSGLLATKDAHGLYEPFGYQREGERFMRRAPQAIKKN</sequence>
<reference evidence="2 3" key="1">
    <citation type="submission" date="2024-09" db="EMBL/GenBank/DDBJ databases">
        <authorList>
            <person name="Sun Q."/>
            <person name="Mori K."/>
        </authorList>
    </citation>
    <scope>NUCLEOTIDE SEQUENCE [LARGE SCALE GENOMIC DNA]</scope>
    <source>
        <strain evidence="2 3">CCM 4839</strain>
    </source>
</reference>
<comment type="caution">
    <text evidence="2">The sequence shown here is derived from an EMBL/GenBank/DDBJ whole genome shotgun (WGS) entry which is preliminary data.</text>
</comment>
<gene>
    <name evidence="2" type="ORF">ACFFJ8_08440</name>
</gene>